<reference evidence="2" key="1">
    <citation type="submission" date="2017-07" db="EMBL/GenBank/DDBJ databases">
        <title>Taro Niue Genome Assembly and Annotation.</title>
        <authorList>
            <person name="Atibalentja N."/>
            <person name="Keating K."/>
            <person name="Fields C.J."/>
        </authorList>
    </citation>
    <scope>NUCLEOTIDE SEQUENCE</scope>
    <source>
        <strain evidence="2">Niue_2</strain>
        <tissue evidence="2">Leaf</tissue>
    </source>
</reference>
<evidence type="ECO:0000313" key="3">
    <source>
        <dbReference type="Proteomes" id="UP000652761"/>
    </source>
</evidence>
<evidence type="ECO:0000313" key="2">
    <source>
        <dbReference type="EMBL" id="MQL75424.1"/>
    </source>
</evidence>
<comment type="caution">
    <text evidence="2">The sequence shown here is derived from an EMBL/GenBank/DDBJ whole genome shotgun (WGS) entry which is preliminary data.</text>
</comment>
<feature type="compositionally biased region" description="Basic and acidic residues" evidence="1">
    <location>
        <begin position="1"/>
        <end position="19"/>
    </location>
</feature>
<proteinExistence type="predicted"/>
<feature type="compositionally biased region" description="Basic and acidic residues" evidence="1">
    <location>
        <begin position="42"/>
        <end position="55"/>
    </location>
</feature>
<evidence type="ECO:0000256" key="1">
    <source>
        <dbReference type="SAM" id="MobiDB-lite"/>
    </source>
</evidence>
<keyword evidence="3" id="KW-1185">Reference proteome</keyword>
<protein>
    <submittedName>
        <fullName evidence="2">Uncharacterized protein</fullName>
    </submittedName>
</protein>
<feature type="non-terminal residue" evidence="2">
    <location>
        <position position="1"/>
    </location>
</feature>
<sequence>NKRTDDLKETNEEHMDDSNAHLSVTNELLAEEAVKQTSDNQESSKQDELSEETKKACMEGIKELTIPEQNKKTDDLKEINEEHKDESNAHLTVIDELVEETLREADTMQKESGSNRKQVIHETMNNHVAVETKTLPWRSSFHSLFKGGDHVFIDAQKHRLAKEEGQDTSLSHWFHAQVCGGNGVCFKTRFLLGFIEENIHNPVPLSNFSFYSG</sequence>
<feature type="region of interest" description="Disordered" evidence="1">
    <location>
        <begin position="1"/>
        <end position="55"/>
    </location>
</feature>
<name>A0A843U1D1_COLES</name>
<organism evidence="2 3">
    <name type="scientific">Colocasia esculenta</name>
    <name type="common">Wild taro</name>
    <name type="synonym">Arum esculentum</name>
    <dbReference type="NCBI Taxonomy" id="4460"/>
    <lineage>
        <taxon>Eukaryota</taxon>
        <taxon>Viridiplantae</taxon>
        <taxon>Streptophyta</taxon>
        <taxon>Embryophyta</taxon>
        <taxon>Tracheophyta</taxon>
        <taxon>Spermatophyta</taxon>
        <taxon>Magnoliopsida</taxon>
        <taxon>Liliopsida</taxon>
        <taxon>Araceae</taxon>
        <taxon>Aroideae</taxon>
        <taxon>Colocasieae</taxon>
        <taxon>Colocasia</taxon>
    </lineage>
</organism>
<gene>
    <name evidence="2" type="ORF">Taro_007792</name>
</gene>
<accession>A0A843U1D1</accession>
<dbReference type="OrthoDB" id="7493206at2759"/>
<dbReference type="EMBL" id="NMUH01000251">
    <property type="protein sequence ID" value="MQL75424.1"/>
    <property type="molecule type" value="Genomic_DNA"/>
</dbReference>
<dbReference type="Proteomes" id="UP000652761">
    <property type="component" value="Unassembled WGS sequence"/>
</dbReference>
<dbReference type="AlphaFoldDB" id="A0A843U1D1"/>